<feature type="transmembrane region" description="Helical" evidence="1">
    <location>
        <begin position="528"/>
        <end position="550"/>
    </location>
</feature>
<organism evidence="2 3">
    <name type="scientific">Leuconostoc kimchii (strain IMSNU 11154 / KCTC 2386 / IH25)</name>
    <dbReference type="NCBI Taxonomy" id="762051"/>
    <lineage>
        <taxon>Bacteria</taxon>
        <taxon>Bacillati</taxon>
        <taxon>Bacillota</taxon>
        <taxon>Bacilli</taxon>
        <taxon>Lactobacillales</taxon>
        <taxon>Lactobacillaceae</taxon>
        <taxon>Leuconostoc</taxon>
    </lineage>
</organism>
<evidence type="ECO:0000313" key="2">
    <source>
        <dbReference type="EMBL" id="ADG41114.1"/>
    </source>
</evidence>
<keyword evidence="1" id="KW-0472">Membrane</keyword>
<feature type="transmembrane region" description="Helical" evidence="1">
    <location>
        <begin position="335"/>
        <end position="354"/>
    </location>
</feature>
<feature type="transmembrane region" description="Helical" evidence="1">
    <location>
        <begin position="366"/>
        <end position="385"/>
    </location>
</feature>
<accession>D5T4W2</accession>
<feature type="transmembrane region" description="Helical" evidence="1">
    <location>
        <begin position="216"/>
        <end position="235"/>
    </location>
</feature>
<dbReference type="eggNOG" id="COG4485">
    <property type="taxonomic scope" value="Bacteria"/>
</dbReference>
<dbReference type="KEGG" id="lki:LKI_07875"/>
<evidence type="ECO:0000256" key="1">
    <source>
        <dbReference type="SAM" id="Phobius"/>
    </source>
</evidence>
<feature type="transmembrane region" description="Helical" evidence="1">
    <location>
        <begin position="296"/>
        <end position="315"/>
    </location>
</feature>
<dbReference type="RefSeq" id="WP_013103703.1">
    <property type="nucleotide sequence ID" value="NC_014136.1"/>
</dbReference>
<keyword evidence="1" id="KW-1133">Transmembrane helix</keyword>
<feature type="transmembrane region" description="Helical" evidence="1">
    <location>
        <begin position="147"/>
        <end position="164"/>
    </location>
</feature>
<dbReference type="HOGENOM" id="CLU_034645_0_0_9"/>
<feature type="transmembrane region" description="Helical" evidence="1">
    <location>
        <begin position="67"/>
        <end position="86"/>
    </location>
</feature>
<gene>
    <name evidence="2" type="ordered locus">LKI_07875</name>
</gene>
<protein>
    <recommendedName>
        <fullName evidence="4">Integral membrane protein</fullName>
    </recommendedName>
</protein>
<dbReference type="OrthoDB" id="2328595at2"/>
<dbReference type="EMBL" id="CP001758">
    <property type="protein sequence ID" value="ADG41114.1"/>
    <property type="molecule type" value="Genomic_DNA"/>
</dbReference>
<dbReference type="PATRIC" id="fig|762051.18.peg.1584"/>
<dbReference type="Proteomes" id="UP000002362">
    <property type="component" value="Chromosome"/>
</dbReference>
<evidence type="ECO:0008006" key="4">
    <source>
        <dbReference type="Google" id="ProtNLM"/>
    </source>
</evidence>
<feature type="transmembrane region" description="Helical" evidence="1">
    <location>
        <begin position="122"/>
        <end position="140"/>
    </location>
</feature>
<feature type="transmembrane region" description="Helical" evidence="1">
    <location>
        <begin position="93"/>
        <end position="110"/>
    </location>
</feature>
<reference evidence="2 3" key="1">
    <citation type="journal article" date="2010" name="J. Bacteriol.">
        <title>Complete genome sequence analysis of Leuconostoc kimchii IMSNU 11154.</title>
        <authorList>
            <person name="Oh H.M."/>
            <person name="Cho Y.J."/>
            <person name="Kim B.K."/>
            <person name="Roe J.H."/>
            <person name="Kang S.O."/>
            <person name="Nahm B.H."/>
            <person name="Jeong G."/>
            <person name="Han H.U."/>
            <person name="Chun J."/>
        </authorList>
    </citation>
    <scope>NUCLEOTIDE SEQUENCE [LARGE SCALE GENOMIC DNA]</scope>
    <source>
        <strain evidence="3">IMSNU 11154 / KCTC 2386 / IH25</strain>
    </source>
</reference>
<dbReference type="AlphaFoldDB" id="D5T4W2"/>
<name>D5T4W2_LEUKI</name>
<proteinExistence type="predicted"/>
<keyword evidence="1" id="KW-0812">Transmembrane</keyword>
<evidence type="ECO:0000313" key="3">
    <source>
        <dbReference type="Proteomes" id="UP000002362"/>
    </source>
</evidence>
<sequence length="570" mass="65232">MTKKKSWFLIGMIILLLQLPMIWNHSVNLGGDTLFHYNRIYDAAIQLRSGNFQPLYSFYGFNGTIRVINALYSPMLAYILGAISLISGSWFKFDLVVNVLLGISISATLWHMFNLQKVPNNWRVLLIGLVLSSNNYVSWLLQHQFNVIGAVPLILIVTILVRMYQEPQNPINVIELSCSMALVIQVHMLSTLLAILILIPLTILATYWWQDKVKNWFKIIKAVMITLFLTANIWWPYLYVTRNNVINTPGTSKMSGNVTRFFENDYAWNGTVNWPLSIIVFTILVAGLTLWKRINLVTRVLTVLGWILLVLQTNLVPWDQLLGHWPVIALIQFPFRFGFLLIIVIIALVGQYIVSYEKMDITRIGMTMLTVITVTGLLVSYNNIWQWNSNFHSDITTNIVRNPSNGQIGSTINAKRAFFSRDLQRGILTSSRGSTDYLTGSNKDYFKYNEAVFLPNSRFTKKVSHSTEVLSWEANNETSITVPIAVYKGLSLELNGQKINVKRGELGLAIINQKSGYNKLIARQITPLSIFISYYVTIVVWSIIFVVFYVKQWKSRLTKQPNFIKEMSND</sequence>
<dbReference type="STRING" id="762051.LKI_07875"/>
<feature type="transmembrane region" description="Helical" evidence="1">
    <location>
        <begin position="272"/>
        <end position="291"/>
    </location>
</feature>
<feature type="transmembrane region" description="Helical" evidence="1">
    <location>
        <begin position="184"/>
        <end position="209"/>
    </location>
</feature>
<feature type="transmembrane region" description="Helical" evidence="1">
    <location>
        <begin position="7"/>
        <end position="23"/>
    </location>
</feature>